<sequence length="41" mass="4734">MNEVRMSVYDRHAYKNSEAVSAYLCFGNFVGVVKTFCLREV</sequence>
<organism evidence="1">
    <name type="scientific">Streptococcus thermophilus</name>
    <dbReference type="NCBI Taxonomy" id="1308"/>
    <lineage>
        <taxon>Bacteria</taxon>
        <taxon>Bacillati</taxon>
        <taxon>Bacillota</taxon>
        <taxon>Bacilli</taxon>
        <taxon>Lactobacillales</taxon>
        <taxon>Streptococcaceae</taxon>
        <taxon>Streptococcus</taxon>
    </lineage>
</organism>
<dbReference type="EMBL" id="KU739420">
    <property type="protein sequence ID" value="APC57249.1"/>
    <property type="molecule type" value="Genomic_DNA"/>
</dbReference>
<dbReference type="AlphaFoldDB" id="A0A1J0HRU0"/>
<accession>A0A1J0HRU0</accession>
<reference evidence="1" key="1">
    <citation type="submission" date="2016-02" db="EMBL/GenBank/DDBJ databases">
        <title>A blp type region as responsible for the production of thermophilin T by the lactic acid bacterium Streptococcus thermophilus ACA-DC 0040.</title>
        <authorList>
            <person name="Vasiliadis A."/>
            <person name="Aktypis A."/>
            <person name="Hatziloukas E."/>
            <person name="Tsakalidou E."/>
            <person name="Afendra A.S."/>
        </authorList>
    </citation>
    <scope>NUCLEOTIDE SEQUENCE</scope>
    <source>
        <strain evidence="1">ACA-DC 0040</strain>
    </source>
</reference>
<proteinExistence type="predicted"/>
<name>A0A1J0HRU0_STRTR</name>
<evidence type="ECO:0000313" key="1">
    <source>
        <dbReference type="EMBL" id="APC57249.1"/>
    </source>
</evidence>
<protein>
    <submittedName>
        <fullName evidence="1">Uncharacterized protein</fullName>
    </submittedName>
</protein>